<dbReference type="Proteomes" id="UP001183226">
    <property type="component" value="Unassembled WGS sequence"/>
</dbReference>
<dbReference type="SUPFAM" id="SSF49498">
    <property type="entry name" value="alpha-Amylase inhibitor tendamistat"/>
    <property type="match status" value="1"/>
</dbReference>
<dbReference type="InterPro" id="IPR036379">
    <property type="entry name" value="A-amylase_inhib_sf"/>
</dbReference>
<evidence type="ECO:0000313" key="3">
    <source>
        <dbReference type="EMBL" id="MDT0305231.1"/>
    </source>
</evidence>
<dbReference type="SMART" id="SM00783">
    <property type="entry name" value="A_amylase_inhib"/>
    <property type="match status" value="1"/>
</dbReference>
<organism evidence="3 4">
    <name type="scientific">Streptomonospora wellingtoniae</name>
    <dbReference type="NCBI Taxonomy" id="3075544"/>
    <lineage>
        <taxon>Bacteria</taxon>
        <taxon>Bacillati</taxon>
        <taxon>Actinomycetota</taxon>
        <taxon>Actinomycetes</taxon>
        <taxon>Streptosporangiales</taxon>
        <taxon>Nocardiopsidaceae</taxon>
        <taxon>Streptomonospora</taxon>
    </lineage>
</organism>
<proteinExistence type="predicted"/>
<dbReference type="Gene3D" id="2.60.40.20">
    <property type="entry name" value="Alpha-amylase inhibitor"/>
    <property type="match status" value="1"/>
</dbReference>
<evidence type="ECO:0008006" key="5">
    <source>
        <dbReference type="Google" id="ProtNLM"/>
    </source>
</evidence>
<gene>
    <name evidence="3" type="ORF">RM446_24160</name>
</gene>
<dbReference type="InterPro" id="IPR000833">
    <property type="entry name" value="A-amylase_inhib"/>
</dbReference>
<keyword evidence="2" id="KW-0732">Signal</keyword>
<dbReference type="Pfam" id="PF01356">
    <property type="entry name" value="A_amylase_inhib"/>
    <property type="match status" value="1"/>
</dbReference>
<accession>A0ABU2L1E7</accession>
<dbReference type="EMBL" id="JAVREK010000040">
    <property type="protein sequence ID" value="MDT0305231.1"/>
    <property type="molecule type" value="Genomic_DNA"/>
</dbReference>
<sequence>MKNLIRNCSVFAATAAVAVAAFAAPAAAEQAGPATAAVPNCVHTDTGWSLGWRYVDVTNDCGKYKRVMAIISDAQDSRCMGIRPGQTKTDRYGPQGQFERLVSC</sequence>
<evidence type="ECO:0000256" key="1">
    <source>
        <dbReference type="ARBA" id="ARBA00022579"/>
    </source>
</evidence>
<keyword evidence="1" id="KW-0022">Alpha-amylase inhibitor</keyword>
<name>A0ABU2L1E7_9ACTN</name>
<keyword evidence="4" id="KW-1185">Reference proteome</keyword>
<evidence type="ECO:0000256" key="2">
    <source>
        <dbReference type="SAM" id="SignalP"/>
    </source>
</evidence>
<evidence type="ECO:0000313" key="4">
    <source>
        <dbReference type="Proteomes" id="UP001183226"/>
    </source>
</evidence>
<feature type="signal peptide" evidence="2">
    <location>
        <begin position="1"/>
        <end position="23"/>
    </location>
</feature>
<reference evidence="4" key="1">
    <citation type="submission" date="2023-07" db="EMBL/GenBank/DDBJ databases">
        <title>30 novel species of actinomycetes from the DSMZ collection.</title>
        <authorList>
            <person name="Nouioui I."/>
        </authorList>
    </citation>
    <scope>NUCLEOTIDE SEQUENCE [LARGE SCALE GENOMIC DNA]</scope>
    <source>
        <strain evidence="4">DSM 45055</strain>
    </source>
</reference>
<dbReference type="RefSeq" id="WP_311547746.1">
    <property type="nucleotide sequence ID" value="NZ_JAVREK010000040.1"/>
</dbReference>
<comment type="caution">
    <text evidence="3">The sequence shown here is derived from an EMBL/GenBank/DDBJ whole genome shotgun (WGS) entry which is preliminary data.</text>
</comment>
<protein>
    <recommendedName>
        <fullName evidence="5">Alpha-amylase</fullName>
    </recommendedName>
</protein>
<feature type="chain" id="PRO_5045960756" description="Alpha-amylase" evidence="2">
    <location>
        <begin position="24"/>
        <end position="104"/>
    </location>
</feature>